<evidence type="ECO:0000313" key="2">
    <source>
        <dbReference type="EMBL" id="MEX6633272.1"/>
    </source>
</evidence>
<dbReference type="InterPro" id="IPR002881">
    <property type="entry name" value="DUF58"/>
</dbReference>
<accession>A0ABV3Z7G7</accession>
<evidence type="ECO:0000259" key="1">
    <source>
        <dbReference type="Pfam" id="PF01882"/>
    </source>
</evidence>
<sequence>MPSNRSTIEIRHAAEHAAAHFPALLLEAERIAQSVSVGMHGRRRAGPGETFWQHRPYSFGDPVSSIDWRQSARAADRLYVRQNEWEAAAAAYFWRDASRSLDFSSDKNTPTKRMRADTLITALTILLSQAGERIGLIDDKIQRRPFQGRNASERMLEALEIGRFNETAEHPTASILPTGARTVFVSDFFTSLEKIDRSVAAFSNAGAKGILLQICDPAEEDFPFEGRVEFKDLESNDRLTFGETGSLQSSYKEKFHRHRDELISIARKYGWSFTAHRTDNSPQTVLLSLFTALSDLRGWKT</sequence>
<dbReference type="PANTHER" id="PTHR33608:SF6">
    <property type="entry name" value="BLL2464 PROTEIN"/>
    <property type="match status" value="1"/>
</dbReference>
<gene>
    <name evidence="2" type="ORF">ABFZ84_06880</name>
</gene>
<protein>
    <submittedName>
        <fullName evidence="2">DUF58 domain-containing protein</fullName>
    </submittedName>
</protein>
<dbReference type="Proteomes" id="UP001560685">
    <property type="component" value="Unassembled WGS sequence"/>
</dbReference>
<dbReference type="Pfam" id="PF01882">
    <property type="entry name" value="DUF58"/>
    <property type="match status" value="1"/>
</dbReference>
<organism evidence="2 3">
    <name type="scientific">Hyphococcus lacteus</name>
    <dbReference type="NCBI Taxonomy" id="3143536"/>
    <lineage>
        <taxon>Bacteria</taxon>
        <taxon>Pseudomonadati</taxon>
        <taxon>Pseudomonadota</taxon>
        <taxon>Alphaproteobacteria</taxon>
        <taxon>Parvularculales</taxon>
        <taxon>Parvularculaceae</taxon>
        <taxon>Hyphococcus</taxon>
    </lineage>
</organism>
<keyword evidence="3" id="KW-1185">Reference proteome</keyword>
<name>A0ABV3Z7G7_9PROT</name>
<feature type="domain" description="DUF58" evidence="1">
    <location>
        <begin position="54"/>
        <end position="260"/>
    </location>
</feature>
<evidence type="ECO:0000313" key="3">
    <source>
        <dbReference type="Proteomes" id="UP001560685"/>
    </source>
</evidence>
<dbReference type="EMBL" id="JBEHZE010000001">
    <property type="protein sequence ID" value="MEX6633272.1"/>
    <property type="molecule type" value="Genomic_DNA"/>
</dbReference>
<dbReference type="RefSeq" id="WP_369313228.1">
    <property type="nucleotide sequence ID" value="NZ_JBEHZE010000001.1"/>
</dbReference>
<proteinExistence type="predicted"/>
<dbReference type="PANTHER" id="PTHR33608">
    <property type="entry name" value="BLL2464 PROTEIN"/>
    <property type="match status" value="1"/>
</dbReference>
<comment type="caution">
    <text evidence="2">The sequence shown here is derived from an EMBL/GenBank/DDBJ whole genome shotgun (WGS) entry which is preliminary data.</text>
</comment>
<reference evidence="2 3" key="1">
    <citation type="submission" date="2024-05" db="EMBL/GenBank/DDBJ databases">
        <title>Three bacterial strains, DH-69, EH-24, and ECK-19 isolated from coastal sediments.</title>
        <authorList>
            <person name="Ye Y.-Q."/>
            <person name="Du Z.-J."/>
        </authorList>
    </citation>
    <scope>NUCLEOTIDE SEQUENCE [LARGE SCALE GENOMIC DNA]</scope>
    <source>
        <strain evidence="2 3">ECK-19</strain>
    </source>
</reference>